<accession>B6IRF9</accession>
<organism evidence="2 3">
    <name type="scientific">Rhodospirillum centenum (strain ATCC 51521 / SW)</name>
    <dbReference type="NCBI Taxonomy" id="414684"/>
    <lineage>
        <taxon>Bacteria</taxon>
        <taxon>Pseudomonadati</taxon>
        <taxon>Pseudomonadota</taxon>
        <taxon>Alphaproteobacteria</taxon>
        <taxon>Rhodospirillales</taxon>
        <taxon>Rhodospirillaceae</taxon>
        <taxon>Rhodospirillum</taxon>
    </lineage>
</organism>
<gene>
    <name evidence="2" type="ordered locus">RC1_0611</name>
</gene>
<evidence type="ECO:0000313" key="2">
    <source>
        <dbReference type="EMBL" id="ACI98045.1"/>
    </source>
</evidence>
<protein>
    <submittedName>
        <fullName evidence="2">Uncharacterized protein</fullName>
    </submittedName>
</protein>
<evidence type="ECO:0000313" key="3">
    <source>
        <dbReference type="Proteomes" id="UP000001591"/>
    </source>
</evidence>
<dbReference type="AlphaFoldDB" id="B6IRF9"/>
<dbReference type="HOGENOM" id="CLU_3084149_0_0_5"/>
<name>B6IRF9_RHOCS</name>
<keyword evidence="3" id="KW-1185">Reference proteome</keyword>
<evidence type="ECO:0000256" key="1">
    <source>
        <dbReference type="SAM" id="MobiDB-lite"/>
    </source>
</evidence>
<sequence length="52" mass="5498">MVVIITTSMECGRTAESNRPDTAPAGAGAMTPRKVRRAAGKTRQDFAAFVMA</sequence>
<dbReference type="KEGG" id="rce:RC1_0611"/>
<feature type="region of interest" description="Disordered" evidence="1">
    <location>
        <begin position="12"/>
        <end position="34"/>
    </location>
</feature>
<reference evidence="2 3" key="1">
    <citation type="journal article" date="2010" name="BMC Genomics">
        <title>Metabolic flexibility revealed in the genome of the cyst-forming alpha-1 proteobacterium Rhodospirillum centenum.</title>
        <authorList>
            <person name="Lu Y.K."/>
            <person name="Marden J."/>
            <person name="Han M."/>
            <person name="Swingley W.D."/>
            <person name="Mastrian S.D."/>
            <person name="Chowdhury S.R."/>
            <person name="Hao J."/>
            <person name="Helmy T."/>
            <person name="Kim S."/>
            <person name="Kurdoglu A.A."/>
            <person name="Matthies H.J."/>
            <person name="Rollo D."/>
            <person name="Stothard P."/>
            <person name="Blankenship R.E."/>
            <person name="Bauer C.E."/>
            <person name="Touchman J.W."/>
        </authorList>
    </citation>
    <scope>NUCLEOTIDE SEQUENCE [LARGE SCALE GENOMIC DNA]</scope>
    <source>
        <strain evidence="3">ATCC 51521 / SW</strain>
    </source>
</reference>
<dbReference type="Proteomes" id="UP000001591">
    <property type="component" value="Chromosome"/>
</dbReference>
<proteinExistence type="predicted"/>
<dbReference type="STRING" id="414684.RC1_0611"/>
<dbReference type="EMBL" id="CP000613">
    <property type="protein sequence ID" value="ACI98045.1"/>
    <property type="molecule type" value="Genomic_DNA"/>
</dbReference>